<feature type="chain" id="PRO_5022057504" description="Porin" evidence="1">
    <location>
        <begin position="27"/>
        <end position="420"/>
    </location>
</feature>
<name>A0A511XFS5_9PROT</name>
<dbReference type="OrthoDB" id="235878at2"/>
<dbReference type="AlphaFoldDB" id="A0A511XFS5"/>
<sequence>MFRKRPWFAGILLACITIVCSTPTHAAVSLFAPAPGADEFEQWWRGITLAGRIDGGITANPARPANGINFGNFIGDHANQVQLNQLDLTISRPVDPDAKGYSFGFTLEANYGSDSRYYHLLGISDRALNARYQIIPAQAHVDAHLPWFTGLGVDMNVGILQAPMGPEAFDPEGRPFYTFSYTGEYSVPFEHLGMMATIHVTPMIDVLTGIDTGNQTTFGRSDNNSMPAGYAGLTLKNLANGKLTITELSRFGPEDSRLALGVREANSAMRFWNDLTAIYHVSDTLTLTGEVNYLHDDGLRADTESVVTYLSWNFAKDLTFNYRGEIYRDNTGLMVSSFLTDESYMKAIAGTTSYAESAPPTTYGALTLGVTWRKPLTKKLGYFAIRPEIRFDRSLNGTSPFNDGRNTGMFTFGGDMMMGF</sequence>
<evidence type="ECO:0000313" key="3">
    <source>
        <dbReference type="Proteomes" id="UP000321746"/>
    </source>
</evidence>
<dbReference type="EMBL" id="BJYG01000001">
    <property type="protein sequence ID" value="GEN61807.1"/>
    <property type="molecule type" value="Genomic_DNA"/>
</dbReference>
<evidence type="ECO:0008006" key="4">
    <source>
        <dbReference type="Google" id="ProtNLM"/>
    </source>
</evidence>
<organism evidence="2 3">
    <name type="scientific">Acetobacter oeni</name>
    <dbReference type="NCBI Taxonomy" id="304077"/>
    <lineage>
        <taxon>Bacteria</taxon>
        <taxon>Pseudomonadati</taxon>
        <taxon>Pseudomonadota</taxon>
        <taxon>Alphaproteobacteria</taxon>
        <taxon>Acetobacterales</taxon>
        <taxon>Acetobacteraceae</taxon>
        <taxon>Acetobacter</taxon>
    </lineage>
</organism>
<keyword evidence="1" id="KW-0732">Signal</keyword>
<keyword evidence="3" id="KW-1185">Reference proteome</keyword>
<proteinExistence type="predicted"/>
<evidence type="ECO:0000313" key="2">
    <source>
        <dbReference type="EMBL" id="GEN61807.1"/>
    </source>
</evidence>
<comment type="caution">
    <text evidence="2">The sequence shown here is derived from an EMBL/GenBank/DDBJ whole genome shotgun (WGS) entry which is preliminary data.</text>
</comment>
<reference evidence="2 3" key="1">
    <citation type="submission" date="2019-07" db="EMBL/GenBank/DDBJ databases">
        <title>Whole genome shotgun sequence of Acetobacter oeni NBRC 105207.</title>
        <authorList>
            <person name="Hosoyama A."/>
            <person name="Uohara A."/>
            <person name="Ohji S."/>
            <person name="Ichikawa N."/>
        </authorList>
    </citation>
    <scope>NUCLEOTIDE SEQUENCE [LARGE SCALE GENOMIC DNA]</scope>
    <source>
        <strain evidence="2 3">NBRC 105207</strain>
    </source>
</reference>
<dbReference type="Pfam" id="PF07642">
    <property type="entry name" value="BBP2"/>
    <property type="match status" value="1"/>
</dbReference>
<gene>
    <name evidence="2" type="ORF">AOE01nite_00310</name>
</gene>
<dbReference type="RefSeq" id="WP_146884713.1">
    <property type="nucleotide sequence ID" value="NZ_BJYG01000001.1"/>
</dbReference>
<protein>
    <recommendedName>
        <fullName evidence="4">Porin</fullName>
    </recommendedName>
</protein>
<evidence type="ECO:0000256" key="1">
    <source>
        <dbReference type="SAM" id="SignalP"/>
    </source>
</evidence>
<feature type="signal peptide" evidence="1">
    <location>
        <begin position="1"/>
        <end position="26"/>
    </location>
</feature>
<accession>A0A511XFS5</accession>
<dbReference type="InterPro" id="IPR011486">
    <property type="entry name" value="BBP2"/>
</dbReference>
<dbReference type="Proteomes" id="UP000321746">
    <property type="component" value="Unassembled WGS sequence"/>
</dbReference>